<evidence type="ECO:0000313" key="3">
    <source>
        <dbReference type="Proteomes" id="UP000002316"/>
    </source>
</evidence>
<dbReference type="RefSeq" id="XP_011779190.1">
    <property type="nucleotide sequence ID" value="XM_011780888.1"/>
</dbReference>
<gene>
    <name evidence="2" type="ORF">TbgDal_XI410</name>
</gene>
<feature type="transmembrane region" description="Helical" evidence="1">
    <location>
        <begin position="159"/>
        <end position="192"/>
    </location>
</feature>
<dbReference type="VEuPathDB" id="TriTrypDB:Tbg972.11.410"/>
<name>D0A5H5_TRYB9</name>
<protein>
    <submittedName>
        <fullName evidence="2">Uncharacterized protein</fullName>
    </submittedName>
</protein>
<dbReference type="AlphaFoldDB" id="D0A5H5"/>
<evidence type="ECO:0000256" key="1">
    <source>
        <dbReference type="SAM" id="Phobius"/>
    </source>
</evidence>
<feature type="transmembrane region" description="Helical" evidence="1">
    <location>
        <begin position="212"/>
        <end position="241"/>
    </location>
</feature>
<proteinExistence type="predicted"/>
<accession>D0A5H5</accession>
<evidence type="ECO:0000313" key="2">
    <source>
        <dbReference type="EMBL" id="CBH16926.1"/>
    </source>
</evidence>
<dbReference type="GeneID" id="23867397"/>
<sequence>MPPPFPYSSLLGTAAPFLFLSASVRKRCLLTSFFVFIWYKFVFVFLFFCVHHERTFLLFVCCFVLSKSHYMWLKQISFTFCFVCVFAFLFSLSMFYFFFFLIHNTSEWLELLKSAISCPLFVHSFHFISLYSLAFIFLRAYFLAIISCVVCWANLGGQFLVVFVFVFSTFFFCSFVCLFVLVVVVHMLFLLFSPPSYFHMWVSFVPVDRCCLLSLFPFSLFSFFLFFSFSFLLLLCTILPIPPFRKVLASSRLNFLSFFVLFFFFNVLLCLEVSLIFSLTVCVCV</sequence>
<keyword evidence="1" id="KW-0812">Transmembrane</keyword>
<feature type="transmembrane region" description="Helical" evidence="1">
    <location>
        <begin position="253"/>
        <end position="277"/>
    </location>
</feature>
<feature type="transmembrane region" description="Helical" evidence="1">
    <location>
        <begin position="78"/>
        <end position="102"/>
    </location>
</feature>
<dbReference type="KEGG" id="tbg:TbgDal_XI410"/>
<reference evidence="3" key="1">
    <citation type="journal article" date="2010" name="PLoS Negl. Trop. Dis.">
        <title>The genome sequence of Trypanosoma brucei gambiense, causative agent of chronic human african trypanosomiasis.</title>
        <authorList>
            <person name="Jackson A.P."/>
            <person name="Sanders M."/>
            <person name="Berry A."/>
            <person name="McQuillan J."/>
            <person name="Aslett M.A."/>
            <person name="Quail M.A."/>
            <person name="Chukualim B."/>
            <person name="Capewell P."/>
            <person name="MacLeod A."/>
            <person name="Melville S.E."/>
            <person name="Gibson W."/>
            <person name="Barry J.D."/>
            <person name="Berriman M."/>
            <person name="Hertz-Fowler C."/>
        </authorList>
    </citation>
    <scope>NUCLEOTIDE SEQUENCE [LARGE SCALE GENOMIC DNA]</scope>
    <source>
        <strain evidence="3">MHOM/CI/86/DAL972</strain>
    </source>
</reference>
<organism evidence="2 3">
    <name type="scientific">Trypanosoma brucei gambiense (strain MHOM/CI/86/DAL972)</name>
    <dbReference type="NCBI Taxonomy" id="679716"/>
    <lineage>
        <taxon>Eukaryota</taxon>
        <taxon>Discoba</taxon>
        <taxon>Euglenozoa</taxon>
        <taxon>Kinetoplastea</taxon>
        <taxon>Metakinetoplastina</taxon>
        <taxon>Trypanosomatida</taxon>
        <taxon>Trypanosomatidae</taxon>
        <taxon>Trypanosoma</taxon>
    </lineage>
</organism>
<feature type="transmembrane region" description="Helical" evidence="1">
    <location>
        <begin position="130"/>
        <end position="152"/>
    </location>
</feature>
<dbReference type="Proteomes" id="UP000002316">
    <property type="component" value="Chromosome 11"/>
</dbReference>
<keyword evidence="1" id="KW-0472">Membrane</keyword>
<dbReference type="EMBL" id="FN554974">
    <property type="protein sequence ID" value="CBH16926.1"/>
    <property type="molecule type" value="Genomic_DNA"/>
</dbReference>
<keyword evidence="1" id="KW-1133">Transmembrane helix</keyword>